<dbReference type="Proteomes" id="UP000188268">
    <property type="component" value="Unassembled WGS sequence"/>
</dbReference>
<proteinExistence type="predicted"/>
<feature type="transmembrane region" description="Helical" evidence="1">
    <location>
        <begin position="447"/>
        <end position="470"/>
    </location>
</feature>
<reference evidence="3 4" key="1">
    <citation type="submission" date="2013-09" db="EMBL/GenBank/DDBJ databases">
        <title>Corchorus capsularis genome sequencing.</title>
        <authorList>
            <person name="Alam M."/>
            <person name="Haque M.S."/>
            <person name="Islam M.S."/>
            <person name="Emdad E.M."/>
            <person name="Islam M.M."/>
            <person name="Ahmed B."/>
            <person name="Halim A."/>
            <person name="Hossen Q.M.M."/>
            <person name="Hossain M.Z."/>
            <person name="Ahmed R."/>
            <person name="Khan M.M."/>
            <person name="Islam R."/>
            <person name="Rashid M.M."/>
            <person name="Khan S.A."/>
            <person name="Rahman M.S."/>
            <person name="Alam M."/>
        </authorList>
    </citation>
    <scope>NUCLEOTIDE SEQUENCE [LARGE SCALE GENOMIC DNA]</scope>
    <source>
        <strain evidence="4">cv. CVL-1</strain>
        <tissue evidence="3">Whole seedling</tissue>
    </source>
</reference>
<evidence type="ECO:0000256" key="1">
    <source>
        <dbReference type="SAM" id="Phobius"/>
    </source>
</evidence>
<sequence length="608" mass="68412">MHGKESYLVAKGLWGETDASDPKKAAAALYAIQVSCSPAMLKKIIRMTTAQDAWYELESYFGDPALVERDLALTFFKAIIKDDVTEINDLLDHHPQLLNTRMLTIYIPGFRPIDFAILCGRSKILETLVSRFSNNDDDQQKWSDEELKLMVSNALCYAVLDGGEEMINIFDCLTRGRDGLLTEKGPTGGYPVWNAGYSGCKDMITHVYSRTINKLRQDGDGAEAARIIIYAIRFNLHGLIVNQPKPPNDADVRIFISEQLGIKGLYDLKVRHGYNQTILEMLTPMMATVDYNYIRDDEIKNVIINAVKFGITNVLVELIRVNPDILMFIDDMRRNIFLLAVIHRQEKVLSLIYGIGALRKVHFRSTCDKDGNNMLHLAGNSPPQRLIDDIQGPALLLQRELQWFEEVAYVLEPVNRAIKNWDGKTADDLFEENHREMVNQAEKWMKAIAQSSTVVGALIITVMFAALFTVSGGKNQDTGIPLFLHKKAFKVFILSDAIALTASSTSVLIFLGILTSRYSAKDFLTSLPTKFMIALFFLFISIATMMIAFCSATTMILKGQLSIVVPIIVLASIPVAFFLWMQSPVLVTTFWSTYGPGIFDRKMKNWLI</sequence>
<gene>
    <name evidence="3" type="ORF">CCACVL1_13118</name>
</gene>
<dbReference type="Gramene" id="OMO80224">
    <property type="protein sequence ID" value="OMO80224"/>
    <property type="gene ID" value="CCACVL1_13118"/>
</dbReference>
<feature type="domain" description="PGG" evidence="2">
    <location>
        <begin position="442"/>
        <end position="554"/>
    </location>
</feature>
<dbReference type="PANTHER" id="PTHR24177">
    <property type="entry name" value="CASKIN"/>
    <property type="match status" value="1"/>
</dbReference>
<evidence type="ECO:0000259" key="2">
    <source>
        <dbReference type="Pfam" id="PF13962"/>
    </source>
</evidence>
<dbReference type="STRING" id="210143.A0A1R3ICD9"/>
<name>A0A1R3ICD9_COCAP</name>
<dbReference type="Pfam" id="PF13962">
    <property type="entry name" value="PGG"/>
    <property type="match status" value="1"/>
</dbReference>
<comment type="caution">
    <text evidence="3">The sequence shown here is derived from an EMBL/GenBank/DDBJ whole genome shotgun (WGS) entry which is preliminary data.</text>
</comment>
<dbReference type="PANTHER" id="PTHR24177:SF329">
    <property type="entry name" value="ANKYRIN REPEAT PROTEIN"/>
    <property type="match status" value="1"/>
</dbReference>
<dbReference type="InterPro" id="IPR036770">
    <property type="entry name" value="Ankyrin_rpt-contain_sf"/>
</dbReference>
<keyword evidence="1" id="KW-0472">Membrane</keyword>
<evidence type="ECO:0000313" key="3">
    <source>
        <dbReference type="EMBL" id="OMO80224.1"/>
    </source>
</evidence>
<feature type="transmembrane region" description="Helical" evidence="1">
    <location>
        <begin position="531"/>
        <end position="549"/>
    </location>
</feature>
<dbReference type="AlphaFoldDB" id="A0A1R3ICD9"/>
<keyword evidence="1" id="KW-1133">Transmembrane helix</keyword>
<organism evidence="3 4">
    <name type="scientific">Corchorus capsularis</name>
    <name type="common">Jute</name>
    <dbReference type="NCBI Taxonomy" id="210143"/>
    <lineage>
        <taxon>Eukaryota</taxon>
        <taxon>Viridiplantae</taxon>
        <taxon>Streptophyta</taxon>
        <taxon>Embryophyta</taxon>
        <taxon>Tracheophyta</taxon>
        <taxon>Spermatophyta</taxon>
        <taxon>Magnoliopsida</taxon>
        <taxon>eudicotyledons</taxon>
        <taxon>Gunneridae</taxon>
        <taxon>Pentapetalae</taxon>
        <taxon>rosids</taxon>
        <taxon>malvids</taxon>
        <taxon>Malvales</taxon>
        <taxon>Malvaceae</taxon>
        <taxon>Grewioideae</taxon>
        <taxon>Apeibeae</taxon>
        <taxon>Corchorus</taxon>
    </lineage>
</organism>
<dbReference type="InterPro" id="IPR026961">
    <property type="entry name" value="PGG_dom"/>
</dbReference>
<keyword evidence="4" id="KW-1185">Reference proteome</keyword>
<dbReference type="SUPFAM" id="SSF48403">
    <property type="entry name" value="Ankyrin repeat"/>
    <property type="match status" value="1"/>
</dbReference>
<protein>
    <recommendedName>
        <fullName evidence="2">PGG domain-containing protein</fullName>
    </recommendedName>
</protein>
<dbReference type="EMBL" id="AWWV01010319">
    <property type="protein sequence ID" value="OMO80224.1"/>
    <property type="molecule type" value="Genomic_DNA"/>
</dbReference>
<feature type="transmembrane region" description="Helical" evidence="1">
    <location>
        <begin position="491"/>
        <end position="511"/>
    </location>
</feature>
<evidence type="ECO:0000313" key="4">
    <source>
        <dbReference type="Proteomes" id="UP000188268"/>
    </source>
</evidence>
<dbReference type="GO" id="GO:0016020">
    <property type="term" value="C:membrane"/>
    <property type="evidence" value="ECO:0007669"/>
    <property type="project" value="TreeGrafter"/>
</dbReference>
<feature type="transmembrane region" description="Helical" evidence="1">
    <location>
        <begin position="561"/>
        <end position="581"/>
    </location>
</feature>
<keyword evidence="1" id="KW-0812">Transmembrane</keyword>
<dbReference type="Gene3D" id="1.25.40.20">
    <property type="entry name" value="Ankyrin repeat-containing domain"/>
    <property type="match status" value="1"/>
</dbReference>
<dbReference type="OrthoDB" id="1001633at2759"/>
<accession>A0A1R3ICD9</accession>